<accession>A0AAD5I812</accession>
<evidence type="ECO:0000313" key="3">
    <source>
        <dbReference type="EMBL" id="KAI9153156.1"/>
    </source>
</evidence>
<reference evidence="3" key="1">
    <citation type="journal article" date="2022" name="Plant J.">
        <title>Strategies of tolerance reflected in two North American maple genomes.</title>
        <authorList>
            <person name="McEvoy S.L."/>
            <person name="Sezen U.U."/>
            <person name="Trouern-Trend A."/>
            <person name="McMahon S.M."/>
            <person name="Schaberg P.G."/>
            <person name="Yang J."/>
            <person name="Wegrzyn J.L."/>
            <person name="Swenson N.G."/>
        </authorList>
    </citation>
    <scope>NUCLEOTIDE SEQUENCE</scope>
    <source>
        <strain evidence="3">91603</strain>
    </source>
</reference>
<name>A0AAD5I812_ACENE</name>
<dbReference type="PANTHER" id="PTHR42648:SF28">
    <property type="entry name" value="TRANSPOSON-ENCODED PROTEIN WITH RIBONUCLEASE H-LIKE AND RETROVIRUS ZINC FINGER-LIKE DOMAINS"/>
    <property type="match status" value="1"/>
</dbReference>
<dbReference type="GO" id="GO:0015074">
    <property type="term" value="P:DNA integration"/>
    <property type="evidence" value="ECO:0007669"/>
    <property type="project" value="InterPro"/>
</dbReference>
<reference evidence="3" key="2">
    <citation type="submission" date="2023-02" db="EMBL/GenBank/DDBJ databases">
        <authorList>
            <person name="Swenson N.G."/>
            <person name="Wegrzyn J.L."/>
            <person name="Mcevoy S.L."/>
        </authorList>
    </citation>
    <scope>NUCLEOTIDE SEQUENCE</scope>
    <source>
        <strain evidence="3">91603</strain>
        <tissue evidence="3">Leaf</tissue>
    </source>
</reference>
<dbReference type="Pfam" id="PF13976">
    <property type="entry name" value="gag_pre-integrs"/>
    <property type="match status" value="1"/>
</dbReference>
<organism evidence="3 4">
    <name type="scientific">Acer negundo</name>
    <name type="common">Box elder</name>
    <dbReference type="NCBI Taxonomy" id="4023"/>
    <lineage>
        <taxon>Eukaryota</taxon>
        <taxon>Viridiplantae</taxon>
        <taxon>Streptophyta</taxon>
        <taxon>Embryophyta</taxon>
        <taxon>Tracheophyta</taxon>
        <taxon>Spermatophyta</taxon>
        <taxon>Magnoliopsida</taxon>
        <taxon>eudicotyledons</taxon>
        <taxon>Gunneridae</taxon>
        <taxon>Pentapetalae</taxon>
        <taxon>rosids</taxon>
        <taxon>malvids</taxon>
        <taxon>Sapindales</taxon>
        <taxon>Sapindaceae</taxon>
        <taxon>Hippocastanoideae</taxon>
        <taxon>Acereae</taxon>
        <taxon>Acer</taxon>
    </lineage>
</organism>
<dbReference type="InterPro" id="IPR012337">
    <property type="entry name" value="RNaseH-like_sf"/>
</dbReference>
<comment type="caution">
    <text evidence="3">The sequence shown here is derived from an EMBL/GenBank/DDBJ whole genome shotgun (WGS) entry which is preliminary data.</text>
</comment>
<dbReference type="Pfam" id="PF25597">
    <property type="entry name" value="SH3_retrovirus"/>
    <property type="match status" value="1"/>
</dbReference>
<dbReference type="GO" id="GO:0003676">
    <property type="term" value="F:nucleic acid binding"/>
    <property type="evidence" value="ECO:0007669"/>
    <property type="project" value="InterPro"/>
</dbReference>
<dbReference type="Proteomes" id="UP001064489">
    <property type="component" value="Chromosome 11"/>
</dbReference>
<dbReference type="Gene3D" id="3.30.420.10">
    <property type="entry name" value="Ribonuclease H-like superfamily/Ribonuclease H"/>
    <property type="match status" value="1"/>
</dbReference>
<dbReference type="InterPro" id="IPR057670">
    <property type="entry name" value="SH3_retrovirus"/>
</dbReference>
<dbReference type="AlphaFoldDB" id="A0AAD5I812"/>
<keyword evidence="4" id="KW-1185">Reference proteome</keyword>
<dbReference type="Pfam" id="PF00665">
    <property type="entry name" value="rve"/>
    <property type="match status" value="1"/>
</dbReference>
<dbReference type="InterPro" id="IPR001584">
    <property type="entry name" value="Integrase_cat-core"/>
</dbReference>
<protein>
    <recommendedName>
        <fullName evidence="2">Integrase catalytic domain-containing protein</fullName>
    </recommendedName>
</protein>
<evidence type="ECO:0000313" key="4">
    <source>
        <dbReference type="Proteomes" id="UP001064489"/>
    </source>
</evidence>
<evidence type="ECO:0000259" key="2">
    <source>
        <dbReference type="PROSITE" id="PS50994"/>
    </source>
</evidence>
<feature type="domain" description="Integrase catalytic" evidence="2">
    <location>
        <begin position="84"/>
        <end position="252"/>
    </location>
</feature>
<evidence type="ECO:0000256" key="1">
    <source>
        <dbReference type="SAM" id="MobiDB-lite"/>
    </source>
</evidence>
<dbReference type="PANTHER" id="PTHR42648">
    <property type="entry name" value="TRANSPOSASE, PUTATIVE-RELATED"/>
    <property type="match status" value="1"/>
</dbReference>
<dbReference type="PROSITE" id="PS50994">
    <property type="entry name" value="INTEGRASE"/>
    <property type="match status" value="1"/>
</dbReference>
<dbReference type="InterPro" id="IPR036397">
    <property type="entry name" value="RNaseH_sf"/>
</dbReference>
<feature type="region of interest" description="Disordered" evidence="1">
    <location>
        <begin position="321"/>
        <end position="387"/>
    </location>
</feature>
<dbReference type="InterPro" id="IPR039537">
    <property type="entry name" value="Retrotran_Ty1/copia-like"/>
</dbReference>
<dbReference type="SUPFAM" id="SSF53098">
    <property type="entry name" value="Ribonuclease H-like"/>
    <property type="match status" value="1"/>
</dbReference>
<sequence length="387" mass="44132">MTIARGTKNMTLYMTTDGYGLTKMAEGREDPNLWHQRFGHISSQRLKCLHSRGKLPGLKSVEVDFYKSCILGKQKRVSFKKTRRASVKEKLELVHTDVCGPASVSSIGDKQYFVTFIDNHSRKVWGYFLRHRSNVFEAFKKWKAMVENKTGLKIKKLHSDNGGEYKYNEFKKFCYKSGIKLIRIVPGTPQQNGIAECMNRTLTERARSIRLQSGLLKQFWAEAVNTAAYLINRGPSKPLDLAIPEEIWTGKEVKLSHVKVFGCVSYVHVSDHARSKLDAKSLKCTLVGYGEDEFGYKLWDDQNRKMIRSRDVVFNEKVMYNDRNAEPSEQREPDYFGPEDVSGGKAVEHGSNHGVEKQSVQPQVEKPIPQNEILSPQSPIGQRVLNP</sequence>
<feature type="compositionally biased region" description="Basic and acidic residues" evidence="1">
    <location>
        <begin position="346"/>
        <end position="356"/>
    </location>
</feature>
<gene>
    <name evidence="3" type="ORF">LWI28_006810</name>
</gene>
<proteinExistence type="predicted"/>
<feature type="compositionally biased region" description="Basic and acidic residues" evidence="1">
    <location>
        <begin position="321"/>
        <end position="334"/>
    </location>
</feature>
<dbReference type="InterPro" id="IPR025724">
    <property type="entry name" value="GAG-pre-integrase_dom"/>
</dbReference>
<dbReference type="EMBL" id="JAJSOW010000108">
    <property type="protein sequence ID" value="KAI9153156.1"/>
    <property type="molecule type" value="Genomic_DNA"/>
</dbReference>